<evidence type="ECO:0000313" key="1">
    <source>
        <dbReference type="EMBL" id="EJD64804.1"/>
    </source>
</evidence>
<reference evidence="1 2" key="1">
    <citation type="submission" date="2012-01" db="EMBL/GenBank/DDBJ databases">
        <title>The Genome Sequence of Scardovia wiggsiae F0424.</title>
        <authorList>
            <consortium name="The Broad Institute Genome Sequencing Platform"/>
            <person name="Earl A."/>
            <person name="Ward D."/>
            <person name="Feldgarden M."/>
            <person name="Gevers D."/>
            <person name="Izard J."/>
            <person name="Ganesan A."/>
            <person name="Baranova O.V."/>
            <person name="Blanton J.M."/>
            <person name="Tanner A.C."/>
            <person name="Mathney J."/>
            <person name="Dewhirst F.E."/>
            <person name="Young S.K."/>
            <person name="Zeng Q."/>
            <person name="Gargeya S."/>
            <person name="Fitzgerald M."/>
            <person name="Haas B."/>
            <person name="Abouelleil A."/>
            <person name="Alvarado L."/>
            <person name="Arachchi H.M."/>
            <person name="Berlin A."/>
            <person name="Chapman S.B."/>
            <person name="Gearin G."/>
            <person name="Goldberg J."/>
            <person name="Griggs A."/>
            <person name="Gujja S."/>
            <person name="Hansen M."/>
            <person name="Heiman D."/>
            <person name="Howarth C."/>
            <person name="Larimer J."/>
            <person name="Lui A."/>
            <person name="MacDonald P.J.P."/>
            <person name="McCowen C."/>
            <person name="Montmayeur A."/>
            <person name="Murphy C."/>
            <person name="Neiman D."/>
            <person name="Pearson M."/>
            <person name="Priest M."/>
            <person name="Roberts A."/>
            <person name="Saif S."/>
            <person name="Shea T."/>
            <person name="Sisk P."/>
            <person name="Stolte C."/>
            <person name="Sykes S."/>
            <person name="Wortman J."/>
            <person name="Nusbaum C."/>
            <person name="Birren B."/>
        </authorList>
    </citation>
    <scope>NUCLEOTIDE SEQUENCE [LARGE SCALE GENOMIC DNA]</scope>
    <source>
        <strain evidence="1 2">F0424</strain>
    </source>
</reference>
<dbReference type="AlphaFoldDB" id="J0WYX8"/>
<protein>
    <submittedName>
        <fullName evidence="1">Uncharacterized protein</fullName>
    </submittedName>
</protein>
<dbReference type="HOGENOM" id="CLU_2394665_0_0_11"/>
<dbReference type="RefSeq" id="WP_007147987.1">
    <property type="nucleotide sequence ID" value="NZ_AKCI01000001.1"/>
</dbReference>
<gene>
    <name evidence="1" type="ORF">HMPREF9156_00923</name>
</gene>
<proteinExistence type="predicted"/>
<sequence length="92" mass="10350">MNEYIILNVLLPATGESYEFRVPEESTVEESIRLISTILASVESEFYEDSQEGDLVIRQPGDTQGIMLNPKENYRNLVKQGLLTTGARLMLA</sequence>
<name>J0WYX8_9BIFI</name>
<dbReference type="EMBL" id="AGZS01000004">
    <property type="protein sequence ID" value="EJD64804.1"/>
    <property type="molecule type" value="Genomic_DNA"/>
</dbReference>
<organism evidence="1 2">
    <name type="scientific">Scardovia wiggsiae F0424</name>
    <dbReference type="NCBI Taxonomy" id="857290"/>
    <lineage>
        <taxon>Bacteria</taxon>
        <taxon>Bacillati</taxon>
        <taxon>Actinomycetota</taxon>
        <taxon>Actinomycetes</taxon>
        <taxon>Bifidobacteriales</taxon>
        <taxon>Bifidobacteriaceae</taxon>
        <taxon>Scardovia</taxon>
    </lineage>
</organism>
<dbReference type="STRING" id="857290.HMPREF9156_00923"/>
<dbReference type="eggNOG" id="ENOG502ZWS9">
    <property type="taxonomic scope" value="Bacteria"/>
</dbReference>
<evidence type="ECO:0000313" key="2">
    <source>
        <dbReference type="Proteomes" id="UP000006415"/>
    </source>
</evidence>
<dbReference type="OrthoDB" id="3196815at2"/>
<accession>J0WYX8</accession>
<dbReference type="Proteomes" id="UP000006415">
    <property type="component" value="Unassembled WGS sequence"/>
</dbReference>
<keyword evidence="2" id="KW-1185">Reference proteome</keyword>
<comment type="caution">
    <text evidence="1">The sequence shown here is derived from an EMBL/GenBank/DDBJ whole genome shotgun (WGS) entry which is preliminary data.</text>
</comment>